<organism evidence="2">
    <name type="scientific">Arundo donax</name>
    <name type="common">Giant reed</name>
    <name type="synonym">Donax arundinaceus</name>
    <dbReference type="NCBI Taxonomy" id="35708"/>
    <lineage>
        <taxon>Eukaryota</taxon>
        <taxon>Viridiplantae</taxon>
        <taxon>Streptophyta</taxon>
        <taxon>Embryophyta</taxon>
        <taxon>Tracheophyta</taxon>
        <taxon>Spermatophyta</taxon>
        <taxon>Magnoliopsida</taxon>
        <taxon>Liliopsida</taxon>
        <taxon>Poales</taxon>
        <taxon>Poaceae</taxon>
        <taxon>PACMAD clade</taxon>
        <taxon>Arundinoideae</taxon>
        <taxon>Arundineae</taxon>
        <taxon>Arundo</taxon>
    </lineage>
</organism>
<dbReference type="EMBL" id="GBRH01208490">
    <property type="protein sequence ID" value="JAD89405.1"/>
    <property type="molecule type" value="Transcribed_RNA"/>
</dbReference>
<keyword evidence="1" id="KW-1133">Transmembrane helix</keyword>
<feature type="transmembrane region" description="Helical" evidence="1">
    <location>
        <begin position="12"/>
        <end position="34"/>
    </location>
</feature>
<dbReference type="AlphaFoldDB" id="A0A0A9DUR2"/>
<reference evidence="2" key="1">
    <citation type="submission" date="2014-09" db="EMBL/GenBank/DDBJ databases">
        <authorList>
            <person name="Magalhaes I.L.F."/>
            <person name="Oliveira U."/>
            <person name="Santos F.R."/>
            <person name="Vidigal T.H.D.A."/>
            <person name="Brescovit A.D."/>
            <person name="Santos A.J."/>
        </authorList>
    </citation>
    <scope>NUCLEOTIDE SEQUENCE</scope>
    <source>
        <tissue evidence="2">Shoot tissue taken approximately 20 cm above the soil surface</tissue>
    </source>
</reference>
<reference evidence="2" key="2">
    <citation type="journal article" date="2015" name="Data Brief">
        <title>Shoot transcriptome of the giant reed, Arundo donax.</title>
        <authorList>
            <person name="Barrero R.A."/>
            <person name="Guerrero F.D."/>
            <person name="Moolhuijzen P."/>
            <person name="Goolsby J.A."/>
            <person name="Tidwell J."/>
            <person name="Bellgard S.E."/>
            <person name="Bellgard M.I."/>
        </authorList>
    </citation>
    <scope>NUCLEOTIDE SEQUENCE</scope>
    <source>
        <tissue evidence="2">Shoot tissue taken approximately 20 cm above the soil surface</tissue>
    </source>
</reference>
<evidence type="ECO:0000313" key="2">
    <source>
        <dbReference type="EMBL" id="JAD89405.1"/>
    </source>
</evidence>
<accession>A0A0A9DUR2</accession>
<name>A0A0A9DUR2_ARUDO</name>
<sequence>MECSCLFGRLYLLFLFVRAVYNCLKMFVFPYYVFLFSMKERVIVSP</sequence>
<protein>
    <submittedName>
        <fullName evidence="2">Uncharacterized protein</fullName>
    </submittedName>
</protein>
<evidence type="ECO:0000256" key="1">
    <source>
        <dbReference type="SAM" id="Phobius"/>
    </source>
</evidence>
<proteinExistence type="predicted"/>
<keyword evidence="1" id="KW-0472">Membrane</keyword>
<keyword evidence="1" id="KW-0812">Transmembrane</keyword>